<evidence type="ECO:0000313" key="5">
    <source>
        <dbReference type="EMBL" id="CAA2977811.1"/>
    </source>
</evidence>
<dbReference type="Gramene" id="OE9A067822T1">
    <property type="protein sequence ID" value="OE9A067822C1"/>
    <property type="gene ID" value="OE9A067822"/>
</dbReference>
<dbReference type="Pfam" id="PF02902">
    <property type="entry name" value="Peptidase_C48"/>
    <property type="match status" value="1"/>
</dbReference>
<dbReference type="SUPFAM" id="SSF54001">
    <property type="entry name" value="Cysteine proteinases"/>
    <property type="match status" value="1"/>
</dbReference>
<comment type="similarity">
    <text evidence="1">Belongs to the peptidase C48 family.</text>
</comment>
<dbReference type="EMBL" id="CACTIH010003612">
    <property type="protein sequence ID" value="CAA2977811.1"/>
    <property type="molecule type" value="Genomic_DNA"/>
</dbReference>
<sequence>MDACFYYIHQLAKHSKNIKYKATTTNFWFQNKIKDIYPTFAKDPHVLMSKLSLVDIVTGNSLPLSTPWANVDYVFMPILPTNMAHWMLGVLQFRSHTLTVFNSIDKSYRDWKVLQAIKPYVKILHALMNALEISNKDPNYHGPGCVELRSSST</sequence>
<keyword evidence="3" id="KW-0378">Hydrolase</keyword>
<keyword evidence="2 5" id="KW-0645">Protease</keyword>
<feature type="non-terminal residue" evidence="5">
    <location>
        <position position="153"/>
    </location>
</feature>
<dbReference type="AlphaFoldDB" id="A0A8S0RE37"/>
<evidence type="ECO:0000256" key="2">
    <source>
        <dbReference type="ARBA" id="ARBA00022670"/>
    </source>
</evidence>
<feature type="domain" description="Ubiquitin-like protease family profile" evidence="4">
    <location>
        <begin position="6"/>
        <end position="136"/>
    </location>
</feature>
<comment type="caution">
    <text evidence="5">The sequence shown here is derived from an EMBL/GenBank/DDBJ whole genome shotgun (WGS) entry which is preliminary data.</text>
</comment>
<dbReference type="GO" id="GO:0006508">
    <property type="term" value="P:proteolysis"/>
    <property type="evidence" value="ECO:0007669"/>
    <property type="project" value="UniProtKB-KW"/>
</dbReference>
<dbReference type="Gene3D" id="3.40.395.10">
    <property type="entry name" value="Adenoviral Proteinase, Chain A"/>
    <property type="match status" value="1"/>
</dbReference>
<dbReference type="InterPro" id="IPR003653">
    <property type="entry name" value="Peptidase_C48_C"/>
</dbReference>
<dbReference type="InterPro" id="IPR038765">
    <property type="entry name" value="Papain-like_cys_pep_sf"/>
</dbReference>
<evidence type="ECO:0000313" key="6">
    <source>
        <dbReference type="Proteomes" id="UP000594638"/>
    </source>
</evidence>
<proteinExistence type="inferred from homology"/>
<evidence type="ECO:0000256" key="1">
    <source>
        <dbReference type="ARBA" id="ARBA00005234"/>
    </source>
</evidence>
<organism evidence="5 6">
    <name type="scientific">Olea europaea subsp. europaea</name>
    <dbReference type="NCBI Taxonomy" id="158383"/>
    <lineage>
        <taxon>Eukaryota</taxon>
        <taxon>Viridiplantae</taxon>
        <taxon>Streptophyta</taxon>
        <taxon>Embryophyta</taxon>
        <taxon>Tracheophyta</taxon>
        <taxon>Spermatophyta</taxon>
        <taxon>Magnoliopsida</taxon>
        <taxon>eudicotyledons</taxon>
        <taxon>Gunneridae</taxon>
        <taxon>Pentapetalae</taxon>
        <taxon>asterids</taxon>
        <taxon>lamiids</taxon>
        <taxon>Lamiales</taxon>
        <taxon>Oleaceae</taxon>
        <taxon>Oleeae</taxon>
        <taxon>Olea</taxon>
    </lineage>
</organism>
<protein>
    <submittedName>
        <fullName evidence="5">Sentrin-specific protease 1-like</fullName>
    </submittedName>
</protein>
<reference evidence="5 6" key="1">
    <citation type="submission" date="2019-12" db="EMBL/GenBank/DDBJ databases">
        <authorList>
            <person name="Alioto T."/>
            <person name="Alioto T."/>
            <person name="Gomez Garrido J."/>
        </authorList>
    </citation>
    <scope>NUCLEOTIDE SEQUENCE [LARGE SCALE GENOMIC DNA]</scope>
</reference>
<accession>A0A8S0RE37</accession>
<dbReference type="OrthoDB" id="1302742at2759"/>
<evidence type="ECO:0000259" key="4">
    <source>
        <dbReference type="Pfam" id="PF02902"/>
    </source>
</evidence>
<dbReference type="GO" id="GO:0008234">
    <property type="term" value="F:cysteine-type peptidase activity"/>
    <property type="evidence" value="ECO:0007669"/>
    <property type="project" value="InterPro"/>
</dbReference>
<dbReference type="Proteomes" id="UP000594638">
    <property type="component" value="Unassembled WGS sequence"/>
</dbReference>
<keyword evidence="6" id="KW-1185">Reference proteome</keyword>
<gene>
    <name evidence="5" type="ORF">OLEA9_A067822</name>
</gene>
<name>A0A8S0RE37_OLEEU</name>
<evidence type="ECO:0000256" key="3">
    <source>
        <dbReference type="ARBA" id="ARBA00022801"/>
    </source>
</evidence>